<dbReference type="Pfam" id="PF12728">
    <property type="entry name" value="HTH_17"/>
    <property type="match status" value="1"/>
</dbReference>
<dbReference type="AlphaFoldDB" id="A0AAN4VXQ8"/>
<gene>
    <name evidence="2" type="ORF">PEDI_17260</name>
</gene>
<evidence type="ECO:0000313" key="2">
    <source>
        <dbReference type="EMBL" id="GJM61174.1"/>
    </source>
</evidence>
<protein>
    <recommendedName>
        <fullName evidence="1">Helix-turn-helix domain-containing protein</fullName>
    </recommendedName>
</protein>
<dbReference type="RefSeq" id="WP_338236770.1">
    <property type="nucleotide sequence ID" value="NZ_BQKE01000001.1"/>
</dbReference>
<proteinExistence type="predicted"/>
<organism evidence="2 3">
    <name type="scientific">Persicobacter diffluens</name>
    <dbReference type="NCBI Taxonomy" id="981"/>
    <lineage>
        <taxon>Bacteria</taxon>
        <taxon>Pseudomonadati</taxon>
        <taxon>Bacteroidota</taxon>
        <taxon>Cytophagia</taxon>
        <taxon>Cytophagales</taxon>
        <taxon>Persicobacteraceae</taxon>
        <taxon>Persicobacter</taxon>
    </lineage>
</organism>
<evidence type="ECO:0000259" key="1">
    <source>
        <dbReference type="Pfam" id="PF12728"/>
    </source>
</evidence>
<name>A0AAN4VXQ8_9BACT</name>
<comment type="caution">
    <text evidence="2">The sequence shown here is derived from an EMBL/GenBank/DDBJ whole genome shotgun (WGS) entry which is preliminary data.</text>
</comment>
<feature type="domain" description="Helix-turn-helix" evidence="1">
    <location>
        <begin position="51"/>
        <end position="100"/>
    </location>
</feature>
<keyword evidence="3" id="KW-1185">Reference proteome</keyword>
<sequence>MKDENSNPSNALFSFNEEMFKSQIKKWVKEALQEMNGSPEAIASKLDQNGLLNTREACKYLNVSAGGLKKLIDEGFVVPATIGRKKLFRATQLLAALDAKREAEKQRLEDKNARITKAKDYINLYKNSIQGKKPQA</sequence>
<dbReference type="EMBL" id="BQKE01000001">
    <property type="protein sequence ID" value="GJM61174.1"/>
    <property type="molecule type" value="Genomic_DNA"/>
</dbReference>
<evidence type="ECO:0000313" key="3">
    <source>
        <dbReference type="Proteomes" id="UP001310022"/>
    </source>
</evidence>
<accession>A0AAN4VXQ8</accession>
<dbReference type="Proteomes" id="UP001310022">
    <property type="component" value="Unassembled WGS sequence"/>
</dbReference>
<reference evidence="2 3" key="1">
    <citation type="submission" date="2021-12" db="EMBL/GenBank/DDBJ databases">
        <title>Genome sequencing of bacteria with rrn-lacking chromosome and rrn-plasmid.</title>
        <authorList>
            <person name="Anda M."/>
            <person name="Iwasaki W."/>
        </authorList>
    </citation>
    <scope>NUCLEOTIDE SEQUENCE [LARGE SCALE GENOMIC DNA]</scope>
    <source>
        <strain evidence="2 3">NBRC 15940</strain>
    </source>
</reference>
<dbReference type="InterPro" id="IPR041657">
    <property type="entry name" value="HTH_17"/>
</dbReference>